<keyword evidence="6" id="KW-0547">Nucleotide-binding</keyword>
<evidence type="ECO:0000256" key="11">
    <source>
        <dbReference type="ARBA" id="ARBA00023317"/>
    </source>
</evidence>
<dbReference type="PATRIC" id="fig|1415168.3.peg.1207"/>
<reference evidence="14 15" key="1">
    <citation type="submission" date="2014-06" db="EMBL/GenBank/DDBJ databases">
        <title>Draft genome sequence of the putrescine producing strain Lactococcus lactis subsp cremoris GE214.</title>
        <authorList>
            <person name="Ladero V."/>
            <person name="Linares D.M."/>
            <person name="del Rio B."/>
            <person name="Mayo B."/>
            <person name="Martin M.C."/>
            <person name="Fernandez M."/>
            <person name="Alvarez M.A."/>
        </authorList>
    </citation>
    <scope>NUCLEOTIDE SEQUENCE [LARGE SCALE GENOMIC DNA]</scope>
    <source>
        <strain evidence="14 15">GE214</strain>
    </source>
</reference>
<dbReference type="InterPro" id="IPR001697">
    <property type="entry name" value="Pyr_Knase"/>
</dbReference>
<evidence type="ECO:0000256" key="2">
    <source>
        <dbReference type="ARBA" id="ARBA00008663"/>
    </source>
</evidence>
<dbReference type="InterPro" id="IPR015806">
    <property type="entry name" value="Pyrv_Knase_insert_dom_sf"/>
</dbReference>
<dbReference type="InterPro" id="IPR015793">
    <property type="entry name" value="Pyrv_Knase_brl"/>
</dbReference>
<dbReference type="SUPFAM" id="SSF51621">
    <property type="entry name" value="Phosphoenolpyruvate/pyruvate domain"/>
    <property type="match status" value="1"/>
</dbReference>
<name>A0A084ABQ6_LACLC</name>
<dbReference type="Gene3D" id="3.20.20.60">
    <property type="entry name" value="Phosphoenolpyruvate-binding domains"/>
    <property type="match status" value="1"/>
</dbReference>
<proteinExistence type="inferred from homology"/>
<evidence type="ECO:0000256" key="4">
    <source>
        <dbReference type="ARBA" id="ARBA00022679"/>
    </source>
</evidence>
<comment type="catalytic activity">
    <reaction evidence="12">
        <text>pyruvate + ATP = phosphoenolpyruvate + ADP + H(+)</text>
        <dbReference type="Rhea" id="RHEA:18157"/>
        <dbReference type="ChEBI" id="CHEBI:15361"/>
        <dbReference type="ChEBI" id="CHEBI:15378"/>
        <dbReference type="ChEBI" id="CHEBI:30616"/>
        <dbReference type="ChEBI" id="CHEBI:58702"/>
        <dbReference type="ChEBI" id="CHEBI:456216"/>
        <dbReference type="EC" id="2.7.1.40"/>
    </reaction>
</comment>
<evidence type="ECO:0000256" key="10">
    <source>
        <dbReference type="ARBA" id="ARBA00023152"/>
    </source>
</evidence>
<evidence type="ECO:0000313" key="15">
    <source>
        <dbReference type="Proteomes" id="UP000028401"/>
    </source>
</evidence>
<comment type="caution">
    <text evidence="14">The sequence shown here is derived from an EMBL/GenBank/DDBJ whole genome shotgun (WGS) entry which is preliminary data.</text>
</comment>
<keyword evidence="8" id="KW-0067">ATP-binding</keyword>
<gene>
    <name evidence="14" type="ORF">U725_01128</name>
</gene>
<evidence type="ECO:0000256" key="7">
    <source>
        <dbReference type="ARBA" id="ARBA00022777"/>
    </source>
</evidence>
<organism evidence="14 15">
    <name type="scientific">Lactococcus cremoris subsp. cremoris GE214</name>
    <dbReference type="NCBI Taxonomy" id="1415168"/>
    <lineage>
        <taxon>Bacteria</taxon>
        <taxon>Bacillati</taxon>
        <taxon>Bacillota</taxon>
        <taxon>Bacilli</taxon>
        <taxon>Lactobacillales</taxon>
        <taxon>Streptococcaceae</taxon>
        <taxon>Lactococcus</taxon>
        <taxon>Lactococcus cremoris subsp. cremoris</taxon>
    </lineage>
</organism>
<comment type="pathway">
    <text evidence="1 12">Carbohydrate degradation; glycolysis; pyruvate from D-glyceraldehyde 3-phosphate: step 5/5.</text>
</comment>
<dbReference type="InterPro" id="IPR015813">
    <property type="entry name" value="Pyrv/PenolPyrv_kinase-like_dom"/>
</dbReference>
<dbReference type="Gene3D" id="2.40.33.10">
    <property type="entry name" value="PK beta-barrel domain-like"/>
    <property type="match status" value="1"/>
</dbReference>
<evidence type="ECO:0000313" key="14">
    <source>
        <dbReference type="EMBL" id="KEY62735.1"/>
    </source>
</evidence>
<evidence type="ECO:0000256" key="9">
    <source>
        <dbReference type="ARBA" id="ARBA00022842"/>
    </source>
</evidence>
<evidence type="ECO:0000259" key="13">
    <source>
        <dbReference type="Pfam" id="PF00224"/>
    </source>
</evidence>
<keyword evidence="7 12" id="KW-0418">Kinase</keyword>
<dbReference type="AlphaFoldDB" id="A0A084ABQ6"/>
<evidence type="ECO:0000256" key="8">
    <source>
        <dbReference type="ARBA" id="ARBA00022840"/>
    </source>
</evidence>
<evidence type="ECO:0000256" key="1">
    <source>
        <dbReference type="ARBA" id="ARBA00004997"/>
    </source>
</evidence>
<keyword evidence="5" id="KW-0479">Metal-binding</keyword>
<comment type="similarity">
    <text evidence="2 12">Belongs to the pyruvate kinase family.</text>
</comment>
<evidence type="ECO:0000256" key="3">
    <source>
        <dbReference type="ARBA" id="ARBA00012142"/>
    </source>
</evidence>
<dbReference type="EMBL" id="AZSI01000024">
    <property type="protein sequence ID" value="KEY62735.1"/>
    <property type="molecule type" value="Genomic_DNA"/>
</dbReference>
<keyword evidence="11 14" id="KW-0670">Pyruvate</keyword>
<protein>
    <recommendedName>
        <fullName evidence="3 12">Pyruvate kinase</fullName>
        <ecNumber evidence="3 12">2.7.1.40</ecNumber>
    </recommendedName>
</protein>
<evidence type="ECO:0000256" key="12">
    <source>
        <dbReference type="RuleBase" id="RU000504"/>
    </source>
</evidence>
<dbReference type="GO" id="GO:0016301">
    <property type="term" value="F:kinase activity"/>
    <property type="evidence" value="ECO:0007669"/>
    <property type="project" value="UniProtKB-KW"/>
</dbReference>
<evidence type="ECO:0000256" key="6">
    <source>
        <dbReference type="ARBA" id="ARBA00022741"/>
    </source>
</evidence>
<dbReference type="GO" id="GO:0004743">
    <property type="term" value="F:pyruvate kinase activity"/>
    <property type="evidence" value="ECO:0007669"/>
    <property type="project" value="UniProtKB-EC"/>
</dbReference>
<dbReference type="EC" id="2.7.1.40" evidence="3 12"/>
<evidence type="ECO:0000256" key="5">
    <source>
        <dbReference type="ARBA" id="ARBA00022723"/>
    </source>
</evidence>
<sequence>MVLITQTVNYIKSEKHLRSIVATLEQNNLSSIRINLSKFSYQDILSIIPIINSVFSDKKEFTLYLDLPFPQNKSRIHKFTISSTDNIVNKGEIYTVTNQPDCYNTTEQNTFLLNADSVSGQINDIIFYADGEGMFKVISCKTNSIKMVALNTFLIREGKAIMCGYKQESTSNIQNIVSELEKIDCSKNYLLSFVKNSKDVIDFRTYLKTSSKIIPKIETKQAIENIFEIAEISDALLVARGDLALNVSFSKLDEAIKKISSASQVNNINTIFCTDILKNMNNRIIPERSELFDLIYMKNNNCSEVVLPAMIHFSYDSVHGIRDKYLASEELKNKIKVIQAILD</sequence>
<dbReference type="PANTHER" id="PTHR11817">
    <property type="entry name" value="PYRUVATE KINASE"/>
    <property type="match status" value="1"/>
</dbReference>
<dbReference type="Proteomes" id="UP000028401">
    <property type="component" value="Unassembled WGS sequence"/>
</dbReference>
<dbReference type="RefSeq" id="WP_042748129.1">
    <property type="nucleotide sequence ID" value="NZ_AZSI01000024.1"/>
</dbReference>
<dbReference type="GO" id="GO:0005524">
    <property type="term" value="F:ATP binding"/>
    <property type="evidence" value="ECO:0007669"/>
    <property type="project" value="UniProtKB-KW"/>
</dbReference>
<dbReference type="GO" id="GO:0000287">
    <property type="term" value="F:magnesium ion binding"/>
    <property type="evidence" value="ECO:0007669"/>
    <property type="project" value="InterPro"/>
</dbReference>
<accession>A0A084ABQ6</accession>
<dbReference type="UniPathway" id="UPA00109">
    <property type="reaction ID" value="UER00188"/>
</dbReference>
<dbReference type="Pfam" id="PF00224">
    <property type="entry name" value="PK"/>
    <property type="match status" value="1"/>
</dbReference>
<keyword evidence="4 12" id="KW-0808">Transferase</keyword>
<dbReference type="GO" id="GO:0030955">
    <property type="term" value="F:potassium ion binding"/>
    <property type="evidence" value="ECO:0007669"/>
    <property type="project" value="InterPro"/>
</dbReference>
<dbReference type="InterPro" id="IPR040442">
    <property type="entry name" value="Pyrv_kinase-like_dom_sf"/>
</dbReference>
<feature type="domain" description="Pyruvate kinase barrel" evidence="13">
    <location>
        <begin position="20"/>
        <end position="294"/>
    </location>
</feature>
<dbReference type="PRINTS" id="PR01050">
    <property type="entry name" value="PYRUVTKNASE"/>
</dbReference>
<keyword evidence="10 12" id="KW-0324">Glycolysis</keyword>
<keyword evidence="9 12" id="KW-0460">Magnesium</keyword>